<protein>
    <submittedName>
        <fullName evidence="2">Uncharacterized protein</fullName>
    </submittedName>
</protein>
<feature type="transmembrane region" description="Helical" evidence="1">
    <location>
        <begin position="29"/>
        <end position="48"/>
    </location>
</feature>
<reference evidence="2" key="1">
    <citation type="journal article" date="2020" name="Nature">
        <title>Giant virus diversity and host interactions through global metagenomics.</title>
        <authorList>
            <person name="Schulz F."/>
            <person name="Roux S."/>
            <person name="Paez-Espino D."/>
            <person name="Jungbluth S."/>
            <person name="Walsh D.A."/>
            <person name="Denef V.J."/>
            <person name="McMahon K.D."/>
            <person name="Konstantinidis K.T."/>
            <person name="Eloe-Fadrosh E.A."/>
            <person name="Kyrpides N.C."/>
            <person name="Woyke T."/>
        </authorList>
    </citation>
    <scope>NUCLEOTIDE SEQUENCE</scope>
    <source>
        <strain evidence="2">GVMAG-M-3300023184-53</strain>
    </source>
</reference>
<dbReference type="EMBL" id="MN740136">
    <property type="protein sequence ID" value="QHT89125.1"/>
    <property type="molecule type" value="Genomic_DNA"/>
</dbReference>
<proteinExistence type="predicted"/>
<keyword evidence="1" id="KW-0812">Transmembrane</keyword>
<name>A0A6C0I9Q0_9ZZZZ</name>
<sequence length="365" mass="40558">MVQFWLDNFVDLFSLDNFNLFKPGDVNKYIKVLNLIALISIIIGLILSIAKRNPFYFGISIIILSITILFKTNISNFKDVSNTLISNAFDNEIRLTKTNVKNVIFVSSGFNLKKGDIILLEHPSVDSETHIVVDSHSTNDNNTVVLLQDSPISKFPINTTVLKVSDSSPNIIAPPDPNRSIVKPVHPSDPQSLALQRFPMDYTLPDRSRYDWNLENATLVAGSDSYVYQGPPHGPLKRRYPTVSNPMGVVEVPEYDNAPTFYGTVNVGDSTNGVSNDLLMTDAQETTVSMRVDDLLFHKGNSQGRFTPMPVDTIPNDQEGFAHFCYRNPTNLVNPKYASIFVNDPEKFKLVTRLAKATGTENGGG</sequence>
<organism evidence="2">
    <name type="scientific">viral metagenome</name>
    <dbReference type="NCBI Taxonomy" id="1070528"/>
    <lineage>
        <taxon>unclassified sequences</taxon>
        <taxon>metagenomes</taxon>
        <taxon>organismal metagenomes</taxon>
    </lineage>
</organism>
<keyword evidence="1" id="KW-0472">Membrane</keyword>
<feature type="transmembrane region" description="Helical" evidence="1">
    <location>
        <begin position="55"/>
        <end position="74"/>
    </location>
</feature>
<evidence type="ECO:0000256" key="1">
    <source>
        <dbReference type="SAM" id="Phobius"/>
    </source>
</evidence>
<evidence type="ECO:0000313" key="2">
    <source>
        <dbReference type="EMBL" id="QHT89125.1"/>
    </source>
</evidence>
<dbReference type="AlphaFoldDB" id="A0A6C0I9Q0"/>
<accession>A0A6C0I9Q0</accession>
<keyword evidence="1" id="KW-1133">Transmembrane helix</keyword>